<comment type="function">
    <text evidence="2 9 11">Excises uracil residues from the DNA which can arise as a result of misincorporation of dUMP residues by DNA polymerase or due to deamination of cytosine.</text>
</comment>
<comment type="caution">
    <text evidence="13">The sequence shown here is derived from an EMBL/GenBank/DDBJ whole genome shotgun (WGS) entry which is preliminary data.</text>
</comment>
<dbReference type="GO" id="GO:0005737">
    <property type="term" value="C:cytoplasm"/>
    <property type="evidence" value="ECO:0007669"/>
    <property type="project" value="UniProtKB-SubCell"/>
</dbReference>
<comment type="similarity">
    <text evidence="3 9 11">Belongs to the uracil-DNA glycosylase (UDG) superfamily. UNG family.</text>
</comment>
<evidence type="ECO:0000256" key="7">
    <source>
        <dbReference type="ARBA" id="ARBA00022801"/>
    </source>
</evidence>
<dbReference type="CDD" id="cd10027">
    <property type="entry name" value="UDG-F1-like"/>
    <property type="match status" value="1"/>
</dbReference>
<dbReference type="InterPro" id="IPR018085">
    <property type="entry name" value="Ura-DNA_Glyclase_AS"/>
</dbReference>
<dbReference type="SMART" id="SM00987">
    <property type="entry name" value="UreE_C"/>
    <property type="match status" value="1"/>
</dbReference>
<dbReference type="PANTHER" id="PTHR11264">
    <property type="entry name" value="URACIL-DNA GLYCOSYLASE"/>
    <property type="match status" value="1"/>
</dbReference>
<dbReference type="AlphaFoldDB" id="A0A926DLA2"/>
<evidence type="ECO:0000256" key="5">
    <source>
        <dbReference type="ARBA" id="ARBA00018429"/>
    </source>
</evidence>
<feature type="active site" description="Proton acceptor" evidence="9 10">
    <location>
        <position position="64"/>
    </location>
</feature>
<keyword evidence="8 9" id="KW-0234">DNA repair</keyword>
<evidence type="ECO:0000256" key="8">
    <source>
        <dbReference type="ARBA" id="ARBA00023204"/>
    </source>
</evidence>
<dbReference type="HAMAP" id="MF_00148">
    <property type="entry name" value="UDG"/>
    <property type="match status" value="1"/>
</dbReference>
<reference evidence="13" key="1">
    <citation type="submission" date="2020-08" db="EMBL/GenBank/DDBJ databases">
        <title>Genome public.</title>
        <authorList>
            <person name="Liu C."/>
            <person name="Sun Q."/>
        </authorList>
    </citation>
    <scope>NUCLEOTIDE SEQUENCE</scope>
    <source>
        <strain evidence="13">H8</strain>
    </source>
</reference>
<sequence>MITIGNEWDDYISGEFEKEYYITLREKLSEEYRTRTVYPAKENIFNALKFTPYSKVKVLLLGQDPYHGVGQAHGLAFSVQKGVAKPPSLLNIFQELSTDLGVVPPSHGCLTDWTTQGVMLLNTVLTVREGEANSHKNLGWTTFTDKIIETLNAREDPVIFLLWGRNAADKLPLITGSQHFVLSAAHPSPLSASRGFFGCRHFSKVNEILTRLGKEPVNWQIAE</sequence>
<protein>
    <recommendedName>
        <fullName evidence="5 9">Uracil-DNA glycosylase</fullName>
        <shortName evidence="9">UDG</shortName>
        <ecNumber evidence="4 9">3.2.2.27</ecNumber>
    </recommendedName>
</protein>
<evidence type="ECO:0000256" key="4">
    <source>
        <dbReference type="ARBA" id="ARBA00012030"/>
    </source>
</evidence>
<name>A0A926DLA2_9FIRM</name>
<dbReference type="InterPro" id="IPR002043">
    <property type="entry name" value="UDG_fam1"/>
</dbReference>
<evidence type="ECO:0000256" key="9">
    <source>
        <dbReference type="HAMAP-Rule" id="MF_00148"/>
    </source>
</evidence>
<dbReference type="PROSITE" id="PS00130">
    <property type="entry name" value="U_DNA_GLYCOSYLASE"/>
    <property type="match status" value="1"/>
</dbReference>
<dbReference type="Gene3D" id="3.40.470.10">
    <property type="entry name" value="Uracil-DNA glycosylase-like domain"/>
    <property type="match status" value="1"/>
</dbReference>
<evidence type="ECO:0000256" key="3">
    <source>
        <dbReference type="ARBA" id="ARBA00008184"/>
    </source>
</evidence>
<keyword evidence="14" id="KW-1185">Reference proteome</keyword>
<dbReference type="NCBIfam" id="NF003588">
    <property type="entry name" value="PRK05254.1-1"/>
    <property type="match status" value="1"/>
</dbReference>
<dbReference type="InterPro" id="IPR036895">
    <property type="entry name" value="Uracil-DNA_glycosylase-like_sf"/>
</dbReference>
<comment type="catalytic activity">
    <reaction evidence="1 9 11">
        <text>Hydrolyzes single-stranded DNA or mismatched double-stranded DNA and polynucleotides, releasing free uracil.</text>
        <dbReference type="EC" id="3.2.2.27"/>
    </reaction>
</comment>
<dbReference type="RefSeq" id="WP_249311535.1">
    <property type="nucleotide sequence ID" value="NZ_JACRSU010000002.1"/>
</dbReference>
<gene>
    <name evidence="9" type="primary">ung</name>
    <name evidence="13" type="ORF">H8698_05245</name>
</gene>
<evidence type="ECO:0000256" key="10">
    <source>
        <dbReference type="PROSITE-ProRule" id="PRU10072"/>
    </source>
</evidence>
<evidence type="ECO:0000256" key="11">
    <source>
        <dbReference type="RuleBase" id="RU003780"/>
    </source>
</evidence>
<dbReference type="NCBIfam" id="NF003589">
    <property type="entry name" value="PRK05254.1-2"/>
    <property type="match status" value="1"/>
</dbReference>
<keyword evidence="13" id="KW-0326">Glycosidase</keyword>
<dbReference type="NCBIfam" id="TIGR00628">
    <property type="entry name" value="ung"/>
    <property type="match status" value="1"/>
</dbReference>
<dbReference type="NCBIfam" id="NF003592">
    <property type="entry name" value="PRK05254.1-5"/>
    <property type="match status" value="1"/>
</dbReference>
<evidence type="ECO:0000256" key="6">
    <source>
        <dbReference type="ARBA" id="ARBA00022763"/>
    </source>
</evidence>
<evidence type="ECO:0000313" key="13">
    <source>
        <dbReference type="EMBL" id="MBC8540376.1"/>
    </source>
</evidence>
<dbReference type="SUPFAM" id="SSF52141">
    <property type="entry name" value="Uracil-DNA glycosylase-like"/>
    <property type="match status" value="1"/>
</dbReference>
<dbReference type="Proteomes" id="UP000611762">
    <property type="component" value="Unassembled WGS sequence"/>
</dbReference>
<dbReference type="PANTHER" id="PTHR11264:SF0">
    <property type="entry name" value="URACIL-DNA GLYCOSYLASE"/>
    <property type="match status" value="1"/>
</dbReference>
<dbReference type="EC" id="3.2.2.27" evidence="4 9"/>
<keyword evidence="9" id="KW-0963">Cytoplasm</keyword>
<dbReference type="SMART" id="SM00986">
    <property type="entry name" value="UDG"/>
    <property type="match status" value="1"/>
</dbReference>
<evidence type="ECO:0000256" key="2">
    <source>
        <dbReference type="ARBA" id="ARBA00002631"/>
    </source>
</evidence>
<dbReference type="InterPro" id="IPR005122">
    <property type="entry name" value="Uracil-DNA_glycosylase-like"/>
</dbReference>
<organism evidence="13 14">
    <name type="scientific">Congzhengia minquanensis</name>
    <dbReference type="NCBI Taxonomy" id="2763657"/>
    <lineage>
        <taxon>Bacteria</taxon>
        <taxon>Bacillati</taxon>
        <taxon>Bacillota</taxon>
        <taxon>Clostridia</taxon>
        <taxon>Eubacteriales</taxon>
        <taxon>Oscillospiraceae</taxon>
        <taxon>Congzhengia</taxon>
    </lineage>
</organism>
<dbReference type="Pfam" id="PF03167">
    <property type="entry name" value="UDG"/>
    <property type="match status" value="1"/>
</dbReference>
<feature type="domain" description="Uracil-DNA glycosylase-like" evidence="12">
    <location>
        <begin position="49"/>
        <end position="209"/>
    </location>
</feature>
<keyword evidence="7 9" id="KW-0378">Hydrolase</keyword>
<dbReference type="GO" id="GO:0097510">
    <property type="term" value="P:base-excision repair, AP site formation via deaminated base removal"/>
    <property type="evidence" value="ECO:0007669"/>
    <property type="project" value="TreeGrafter"/>
</dbReference>
<evidence type="ECO:0000313" key="14">
    <source>
        <dbReference type="Proteomes" id="UP000611762"/>
    </source>
</evidence>
<dbReference type="FunFam" id="3.40.470.10:FF:000001">
    <property type="entry name" value="Uracil-DNA glycosylase"/>
    <property type="match status" value="1"/>
</dbReference>
<proteinExistence type="inferred from homology"/>
<dbReference type="EMBL" id="JACRSU010000002">
    <property type="protein sequence ID" value="MBC8540376.1"/>
    <property type="molecule type" value="Genomic_DNA"/>
</dbReference>
<dbReference type="GO" id="GO:0004844">
    <property type="term" value="F:uracil DNA N-glycosylase activity"/>
    <property type="evidence" value="ECO:0007669"/>
    <property type="project" value="UniProtKB-UniRule"/>
</dbReference>
<accession>A0A926DLA2</accession>
<dbReference type="NCBIfam" id="NF003591">
    <property type="entry name" value="PRK05254.1-4"/>
    <property type="match status" value="1"/>
</dbReference>
<evidence type="ECO:0000256" key="1">
    <source>
        <dbReference type="ARBA" id="ARBA00001400"/>
    </source>
</evidence>
<comment type="subcellular location">
    <subcellularLocation>
        <location evidence="9">Cytoplasm</location>
    </subcellularLocation>
</comment>
<keyword evidence="6 9" id="KW-0227">DNA damage</keyword>
<evidence type="ECO:0000259" key="12">
    <source>
        <dbReference type="SMART" id="SM00986"/>
    </source>
</evidence>